<accession>A0A0C1Y2X2</accession>
<reference evidence="2" key="3">
    <citation type="submission" date="2020-02" db="EMBL/GenBank/DDBJ databases">
        <authorList>
            <person name="Sarangi A.N."/>
            <person name="Ghosh S."/>
            <person name="Mukherjee M."/>
            <person name="Tripathy S."/>
        </authorList>
    </citation>
    <scope>NUCLEOTIDE SEQUENCE</scope>
    <source>
        <strain evidence="2">BDU141951</strain>
    </source>
</reference>
<protein>
    <recommendedName>
        <fullName evidence="3">DUF2281 domain-containing protein</fullName>
    </recommendedName>
</protein>
<evidence type="ECO:0008006" key="3">
    <source>
        <dbReference type="Google" id="ProtNLM"/>
    </source>
</evidence>
<comment type="caution">
    <text evidence="2">The sequence shown here is derived from an EMBL/GenBank/DDBJ whole genome shotgun (WGS) entry which is preliminary data.</text>
</comment>
<evidence type="ECO:0000313" key="2">
    <source>
        <dbReference type="EMBL" id="NEV67533.1"/>
    </source>
</evidence>
<reference evidence="2" key="1">
    <citation type="submission" date="2014-11" db="EMBL/GenBank/DDBJ databases">
        <authorList>
            <person name="Malar M.C."/>
            <person name="Sen D."/>
            <person name="Tripathy S."/>
        </authorList>
    </citation>
    <scope>NUCLEOTIDE SEQUENCE</scope>
    <source>
        <strain evidence="2">BDU141951</strain>
    </source>
</reference>
<name>A0A0C1Y2X2_9CYAN</name>
<reference evidence="2" key="2">
    <citation type="journal article" date="2015" name="Genome Announc.">
        <title>Draft Genome Sequence of Filamentous Marine Cyanobacterium Lyngbya confervoides Strain BDU141951.</title>
        <authorList>
            <person name="Chandrababunaidu M.M."/>
            <person name="Sen D."/>
            <person name="Tripathy S."/>
        </authorList>
    </citation>
    <scope>NUCLEOTIDE SEQUENCE</scope>
    <source>
        <strain evidence="2">BDU141951</strain>
    </source>
</reference>
<evidence type="ECO:0000256" key="1">
    <source>
        <dbReference type="SAM" id="MobiDB-lite"/>
    </source>
</evidence>
<gene>
    <name evidence="2" type="ORF">QQ91_010430</name>
</gene>
<dbReference type="AlphaFoldDB" id="A0A0C1Y2X2"/>
<sequence>MELSQVIDEIKRIPPSRLSEVYNFIHFFRLGLELETAQADDNQKEPPSGEPQPANQYNFSDLAGRLTWQGDALTAQRTLRDEW</sequence>
<dbReference type="EMBL" id="JTHE02000003">
    <property type="protein sequence ID" value="NEV67533.1"/>
    <property type="molecule type" value="Genomic_DNA"/>
</dbReference>
<organism evidence="2">
    <name type="scientific">Lyngbya confervoides BDU141951</name>
    <dbReference type="NCBI Taxonomy" id="1574623"/>
    <lineage>
        <taxon>Bacteria</taxon>
        <taxon>Bacillati</taxon>
        <taxon>Cyanobacteriota</taxon>
        <taxon>Cyanophyceae</taxon>
        <taxon>Oscillatoriophycideae</taxon>
        <taxon>Oscillatoriales</taxon>
        <taxon>Microcoleaceae</taxon>
        <taxon>Lyngbya</taxon>
    </lineage>
</organism>
<proteinExistence type="predicted"/>
<feature type="region of interest" description="Disordered" evidence="1">
    <location>
        <begin position="37"/>
        <end position="56"/>
    </location>
</feature>